<dbReference type="Gene3D" id="3.90.215.10">
    <property type="entry name" value="Gamma Fibrinogen, chain A, domain 1"/>
    <property type="match status" value="1"/>
</dbReference>
<gene>
    <name evidence="5" type="primary">TL5B_2</name>
    <name evidence="5" type="ORF">FJT64_007553</name>
</gene>
<proteinExistence type="predicted"/>
<dbReference type="CDD" id="cd00087">
    <property type="entry name" value="FReD"/>
    <property type="match status" value="1"/>
</dbReference>
<feature type="coiled-coil region" evidence="1">
    <location>
        <begin position="65"/>
        <end position="99"/>
    </location>
</feature>
<dbReference type="InterPro" id="IPR002181">
    <property type="entry name" value="Fibrinogen_a/b/g_C_dom"/>
</dbReference>
<evidence type="ECO:0000256" key="3">
    <source>
        <dbReference type="SAM" id="SignalP"/>
    </source>
</evidence>
<keyword evidence="6" id="KW-1185">Reference proteome</keyword>
<dbReference type="EMBL" id="VIIS01001656">
    <property type="protein sequence ID" value="KAF0294815.1"/>
    <property type="molecule type" value="Genomic_DNA"/>
</dbReference>
<dbReference type="SMART" id="SM00186">
    <property type="entry name" value="FBG"/>
    <property type="match status" value="1"/>
</dbReference>
<dbReference type="InterPro" id="IPR036056">
    <property type="entry name" value="Fibrinogen-like_C"/>
</dbReference>
<accession>A0A6A4VL82</accession>
<name>A0A6A4VL82_AMPAM</name>
<evidence type="ECO:0000259" key="4">
    <source>
        <dbReference type="PROSITE" id="PS51406"/>
    </source>
</evidence>
<evidence type="ECO:0000256" key="1">
    <source>
        <dbReference type="SAM" id="Coils"/>
    </source>
</evidence>
<sequence>MSALSIRLATRLTLAVLIVTAGCDGTKSISLTKYVQQVVRESIPVKEFIQQVVRDELQSVTEPLENSLESRMEALERRMEELTGRLDGQQTQLDEVVTQLNGQKSQQDETTPTVNDHTERLSDIAIRMEKHVAEMRKLDTMLDSQQSTLNEQISQQEETATAVSNVTAQLDTIVTQQGDQLNQTSQLATRIKSQQSQLSEINNQLNEQKSQQEETATTVSNVTAQLDTIVIQQGDQLNQTSQLATRLDSQQSQLSELNNQLNEQKSQQEETATTPSGNSKQPPVQAYCDMDTAGGNWTVIQRRDDTQPHQDFYLGWTDYKEGFGNVTKEFWWGLEHLYQLTSSGRQYELRIDLEAFDGIRRYAVYQGFSVSSEVDGYRLSASNYSGTAGDGLKFAVNKKFSTRDRDQDGWSEYHCAQFYQGAGWYGGYVCGWSSLNGRYRDAGKQDWTGIWWNGWRIYESLKKTDMKIRPIRR</sequence>
<evidence type="ECO:0000256" key="2">
    <source>
        <dbReference type="SAM" id="MobiDB-lite"/>
    </source>
</evidence>
<feature type="compositionally biased region" description="Low complexity" evidence="2">
    <location>
        <begin position="249"/>
        <end position="264"/>
    </location>
</feature>
<organism evidence="5 6">
    <name type="scientific">Amphibalanus amphitrite</name>
    <name type="common">Striped barnacle</name>
    <name type="synonym">Balanus amphitrite</name>
    <dbReference type="NCBI Taxonomy" id="1232801"/>
    <lineage>
        <taxon>Eukaryota</taxon>
        <taxon>Metazoa</taxon>
        <taxon>Ecdysozoa</taxon>
        <taxon>Arthropoda</taxon>
        <taxon>Crustacea</taxon>
        <taxon>Multicrustacea</taxon>
        <taxon>Cirripedia</taxon>
        <taxon>Thoracica</taxon>
        <taxon>Thoracicalcarea</taxon>
        <taxon>Balanomorpha</taxon>
        <taxon>Balanoidea</taxon>
        <taxon>Balanidae</taxon>
        <taxon>Amphibalaninae</taxon>
        <taxon>Amphibalanus</taxon>
    </lineage>
</organism>
<dbReference type="Pfam" id="PF00147">
    <property type="entry name" value="Fibrinogen_C"/>
    <property type="match status" value="1"/>
</dbReference>
<dbReference type="PANTHER" id="PTHR19143:SF327">
    <property type="entry name" value="FI21813P1-RELATED"/>
    <property type="match status" value="1"/>
</dbReference>
<feature type="domain" description="Fibrinogen C-terminal" evidence="4">
    <location>
        <begin position="245"/>
        <end position="472"/>
    </location>
</feature>
<dbReference type="InterPro" id="IPR050373">
    <property type="entry name" value="Fibrinogen_C-term_domain"/>
</dbReference>
<feature type="compositionally biased region" description="Polar residues" evidence="2">
    <location>
        <begin position="269"/>
        <end position="282"/>
    </location>
</feature>
<protein>
    <submittedName>
        <fullName evidence="5">Techylectin-5B</fullName>
    </submittedName>
</protein>
<evidence type="ECO:0000313" key="6">
    <source>
        <dbReference type="Proteomes" id="UP000440578"/>
    </source>
</evidence>
<reference evidence="5 6" key="1">
    <citation type="submission" date="2019-07" db="EMBL/GenBank/DDBJ databases">
        <title>Draft genome assembly of a fouling barnacle, Amphibalanus amphitrite (Darwin, 1854): The first reference genome for Thecostraca.</title>
        <authorList>
            <person name="Kim W."/>
        </authorList>
    </citation>
    <scope>NUCLEOTIDE SEQUENCE [LARGE SCALE GENOMIC DNA]</scope>
    <source>
        <strain evidence="5">SNU_AA5</strain>
        <tissue evidence="5">Soma without cirri and trophi</tissue>
    </source>
</reference>
<dbReference type="PROSITE" id="PS51257">
    <property type="entry name" value="PROKAR_LIPOPROTEIN"/>
    <property type="match status" value="1"/>
</dbReference>
<dbReference type="InterPro" id="IPR014716">
    <property type="entry name" value="Fibrinogen_a/b/g_C_1"/>
</dbReference>
<dbReference type="PROSITE" id="PS51406">
    <property type="entry name" value="FIBRINOGEN_C_2"/>
    <property type="match status" value="1"/>
</dbReference>
<keyword evidence="1" id="KW-0175">Coiled coil</keyword>
<dbReference type="PANTHER" id="PTHR19143">
    <property type="entry name" value="FIBRINOGEN/TENASCIN/ANGIOPOEITIN"/>
    <property type="match status" value="1"/>
</dbReference>
<evidence type="ECO:0000313" key="5">
    <source>
        <dbReference type="EMBL" id="KAF0294815.1"/>
    </source>
</evidence>
<keyword evidence="3" id="KW-0732">Signal</keyword>
<feature type="region of interest" description="Disordered" evidence="2">
    <location>
        <begin position="248"/>
        <end position="285"/>
    </location>
</feature>
<dbReference type="AlphaFoldDB" id="A0A6A4VL82"/>
<dbReference type="OrthoDB" id="6361951at2759"/>
<feature type="signal peptide" evidence="3">
    <location>
        <begin position="1"/>
        <end position="28"/>
    </location>
</feature>
<dbReference type="SUPFAM" id="SSF56496">
    <property type="entry name" value="Fibrinogen C-terminal domain-like"/>
    <property type="match status" value="1"/>
</dbReference>
<dbReference type="Proteomes" id="UP000440578">
    <property type="component" value="Unassembled WGS sequence"/>
</dbReference>
<comment type="caution">
    <text evidence="5">The sequence shown here is derived from an EMBL/GenBank/DDBJ whole genome shotgun (WGS) entry which is preliminary data.</text>
</comment>
<feature type="chain" id="PRO_5025583469" evidence="3">
    <location>
        <begin position="29"/>
        <end position="473"/>
    </location>
</feature>
<dbReference type="GO" id="GO:0005615">
    <property type="term" value="C:extracellular space"/>
    <property type="evidence" value="ECO:0007669"/>
    <property type="project" value="TreeGrafter"/>
</dbReference>